<dbReference type="InterPro" id="IPR051791">
    <property type="entry name" value="Pra-immunoreactive"/>
</dbReference>
<keyword evidence="5 6" id="KW-0472">Membrane</keyword>
<feature type="transmembrane region" description="Helical" evidence="6">
    <location>
        <begin position="93"/>
        <end position="116"/>
    </location>
</feature>
<evidence type="ECO:0000256" key="6">
    <source>
        <dbReference type="SAM" id="Phobius"/>
    </source>
</evidence>
<protein>
    <submittedName>
        <fullName evidence="8">FIG023103: Predicted transmembrane protein</fullName>
    </submittedName>
</protein>
<organism evidence="8">
    <name type="scientific">hydrothermal vent metagenome</name>
    <dbReference type="NCBI Taxonomy" id="652676"/>
    <lineage>
        <taxon>unclassified sequences</taxon>
        <taxon>metagenomes</taxon>
        <taxon>ecological metagenomes</taxon>
    </lineage>
</organism>
<dbReference type="AlphaFoldDB" id="A0A3B1C553"/>
<dbReference type="PANTHER" id="PTHR36115:SF10">
    <property type="entry name" value="RDD DOMAIN-CONTAINING PROTEIN"/>
    <property type="match status" value="1"/>
</dbReference>
<proteinExistence type="predicted"/>
<sequence length="184" mass="20900">MKKTVKTTPQYAGLLRRFAAMIYDSLLLLAVLIFATVPVIIFTHGEATRSGNPFVATWLFMVSFLFFAWFWTHGGQTLGMRAWKIRLQQDDQTVITLWQALLRFITGLPAWVVFGLGIFLCSTPAANHLPAALQKLENLPCVILLAPGLLWLSIDHWPNSWRDRFTQTRVLDVRAEKDSAKTPK</sequence>
<evidence type="ECO:0000256" key="2">
    <source>
        <dbReference type="ARBA" id="ARBA00022475"/>
    </source>
</evidence>
<feature type="domain" description="RDD" evidence="7">
    <location>
        <begin position="11"/>
        <end position="120"/>
    </location>
</feature>
<evidence type="ECO:0000256" key="4">
    <source>
        <dbReference type="ARBA" id="ARBA00022989"/>
    </source>
</evidence>
<name>A0A3B1C553_9ZZZZ</name>
<dbReference type="PANTHER" id="PTHR36115">
    <property type="entry name" value="PROLINE-RICH ANTIGEN HOMOLOG-RELATED"/>
    <property type="match status" value="1"/>
</dbReference>
<feature type="transmembrane region" description="Helical" evidence="6">
    <location>
        <begin position="136"/>
        <end position="154"/>
    </location>
</feature>
<gene>
    <name evidence="8" type="ORF">MNBD_GAMMA24-583</name>
</gene>
<dbReference type="EMBL" id="UOFZ01000137">
    <property type="protein sequence ID" value="VAX13825.1"/>
    <property type="molecule type" value="Genomic_DNA"/>
</dbReference>
<dbReference type="InterPro" id="IPR010432">
    <property type="entry name" value="RDD"/>
</dbReference>
<accession>A0A3B1C553</accession>
<comment type="subcellular location">
    <subcellularLocation>
        <location evidence="1">Cell membrane</location>
        <topology evidence="1">Multi-pass membrane protein</topology>
    </subcellularLocation>
</comment>
<dbReference type="GO" id="GO:0005886">
    <property type="term" value="C:plasma membrane"/>
    <property type="evidence" value="ECO:0007669"/>
    <property type="project" value="UniProtKB-SubCell"/>
</dbReference>
<evidence type="ECO:0000256" key="1">
    <source>
        <dbReference type="ARBA" id="ARBA00004651"/>
    </source>
</evidence>
<evidence type="ECO:0000256" key="5">
    <source>
        <dbReference type="ARBA" id="ARBA00023136"/>
    </source>
</evidence>
<evidence type="ECO:0000313" key="8">
    <source>
        <dbReference type="EMBL" id="VAX13825.1"/>
    </source>
</evidence>
<feature type="transmembrane region" description="Helical" evidence="6">
    <location>
        <begin position="54"/>
        <end position="72"/>
    </location>
</feature>
<evidence type="ECO:0000256" key="3">
    <source>
        <dbReference type="ARBA" id="ARBA00022692"/>
    </source>
</evidence>
<keyword evidence="4 6" id="KW-1133">Transmembrane helix</keyword>
<dbReference type="Pfam" id="PF06271">
    <property type="entry name" value="RDD"/>
    <property type="match status" value="1"/>
</dbReference>
<keyword evidence="3 6" id="KW-0812">Transmembrane</keyword>
<evidence type="ECO:0000259" key="7">
    <source>
        <dbReference type="Pfam" id="PF06271"/>
    </source>
</evidence>
<feature type="transmembrane region" description="Helical" evidence="6">
    <location>
        <begin position="21"/>
        <end position="42"/>
    </location>
</feature>
<reference evidence="8" key="1">
    <citation type="submission" date="2018-06" db="EMBL/GenBank/DDBJ databases">
        <authorList>
            <person name="Zhirakovskaya E."/>
        </authorList>
    </citation>
    <scope>NUCLEOTIDE SEQUENCE</scope>
</reference>
<keyword evidence="2" id="KW-1003">Cell membrane</keyword>